<evidence type="ECO:0000313" key="2">
    <source>
        <dbReference type="Proteomes" id="UP000446658"/>
    </source>
</evidence>
<reference evidence="1 2" key="1">
    <citation type="submission" date="2019-11" db="EMBL/GenBank/DDBJ databases">
        <title>Draft genome sequence of Paludibacterium sp. dN18-1.</title>
        <authorList>
            <person name="Im W.-T."/>
        </authorList>
    </citation>
    <scope>NUCLEOTIDE SEQUENCE [LARGE SCALE GENOMIC DNA]</scope>
    <source>
        <strain evidence="2">dN 18-1</strain>
    </source>
</reference>
<comment type="caution">
    <text evidence="1">The sequence shown here is derived from an EMBL/GenBank/DDBJ whole genome shotgun (WGS) entry which is preliminary data.</text>
</comment>
<dbReference type="RefSeq" id="WP_230371148.1">
    <property type="nucleotide sequence ID" value="NZ_WLYX01000001.1"/>
</dbReference>
<protein>
    <submittedName>
        <fullName evidence="1">Uncharacterized protein</fullName>
    </submittedName>
</protein>
<evidence type="ECO:0000313" key="1">
    <source>
        <dbReference type="EMBL" id="MTD33966.1"/>
    </source>
</evidence>
<accession>A0A844GBS0</accession>
<proteinExistence type="predicted"/>
<keyword evidence="2" id="KW-1185">Reference proteome</keyword>
<sequence>MTQLPPADLGVRQNEQAQLLDDLSEATHRLEKLIQRIPPLGGNRVLAMEATKRFEEAKMWIDKATESFDGSI</sequence>
<name>A0A844GBS0_9NEIS</name>
<dbReference type="Proteomes" id="UP000446658">
    <property type="component" value="Unassembled WGS sequence"/>
</dbReference>
<dbReference type="EMBL" id="WLYX01000001">
    <property type="protein sequence ID" value="MTD33966.1"/>
    <property type="molecule type" value="Genomic_DNA"/>
</dbReference>
<organism evidence="1 2">
    <name type="scientific">Paludibacterium denitrificans</name>
    <dbReference type="NCBI Taxonomy" id="2675226"/>
    <lineage>
        <taxon>Bacteria</taxon>
        <taxon>Pseudomonadati</taxon>
        <taxon>Pseudomonadota</taxon>
        <taxon>Betaproteobacteria</taxon>
        <taxon>Neisseriales</taxon>
        <taxon>Chromobacteriaceae</taxon>
        <taxon>Paludibacterium</taxon>
    </lineage>
</organism>
<gene>
    <name evidence="1" type="ORF">GKE73_16100</name>
</gene>
<dbReference type="AlphaFoldDB" id="A0A844GBS0"/>